<keyword evidence="5" id="KW-0560">Oxidoreductase</keyword>
<name>A0A9P4J799_9PEZI</name>
<dbReference type="GO" id="GO:0004657">
    <property type="term" value="F:proline dehydrogenase activity"/>
    <property type="evidence" value="ECO:0007669"/>
    <property type="project" value="TreeGrafter"/>
</dbReference>
<proteinExistence type="inferred from homology"/>
<comment type="similarity">
    <text evidence="2">Belongs to the MSOX/MTOX family.</text>
</comment>
<organism evidence="8 9">
    <name type="scientific">Myriangium duriaei CBS 260.36</name>
    <dbReference type="NCBI Taxonomy" id="1168546"/>
    <lineage>
        <taxon>Eukaryota</taxon>
        <taxon>Fungi</taxon>
        <taxon>Dikarya</taxon>
        <taxon>Ascomycota</taxon>
        <taxon>Pezizomycotina</taxon>
        <taxon>Dothideomycetes</taxon>
        <taxon>Dothideomycetidae</taxon>
        <taxon>Myriangiales</taxon>
        <taxon>Myriangiaceae</taxon>
        <taxon>Myriangium</taxon>
    </lineage>
</organism>
<protein>
    <submittedName>
        <fullName evidence="8">FAD dependent oxidoreductase</fullName>
    </submittedName>
</protein>
<evidence type="ECO:0000259" key="7">
    <source>
        <dbReference type="Pfam" id="PF01266"/>
    </source>
</evidence>
<feature type="domain" description="FAD dependent oxidoreductase" evidence="7">
    <location>
        <begin position="10"/>
        <end position="378"/>
    </location>
</feature>
<dbReference type="GO" id="GO:0050031">
    <property type="term" value="F:L-pipecolate oxidase activity"/>
    <property type="evidence" value="ECO:0007669"/>
    <property type="project" value="TreeGrafter"/>
</dbReference>
<evidence type="ECO:0000256" key="2">
    <source>
        <dbReference type="ARBA" id="ARBA00010989"/>
    </source>
</evidence>
<dbReference type="Gene3D" id="3.30.9.10">
    <property type="entry name" value="D-Amino Acid Oxidase, subunit A, domain 2"/>
    <property type="match status" value="1"/>
</dbReference>
<dbReference type="OrthoDB" id="2219495at2759"/>
<feature type="compositionally biased region" description="Basic and acidic residues" evidence="6">
    <location>
        <begin position="418"/>
        <end position="429"/>
    </location>
</feature>
<dbReference type="EMBL" id="ML996082">
    <property type="protein sequence ID" value="KAF2156376.1"/>
    <property type="molecule type" value="Genomic_DNA"/>
</dbReference>
<dbReference type="AlphaFoldDB" id="A0A9P4J799"/>
<feature type="region of interest" description="Disordered" evidence="6">
    <location>
        <begin position="404"/>
        <end position="444"/>
    </location>
</feature>
<comment type="cofactor">
    <cofactor evidence="1">
        <name>FAD</name>
        <dbReference type="ChEBI" id="CHEBI:57692"/>
    </cofactor>
</comment>
<dbReference type="InterPro" id="IPR006076">
    <property type="entry name" value="FAD-dep_OxRdtase"/>
</dbReference>
<evidence type="ECO:0000256" key="1">
    <source>
        <dbReference type="ARBA" id="ARBA00001974"/>
    </source>
</evidence>
<evidence type="ECO:0000256" key="4">
    <source>
        <dbReference type="ARBA" id="ARBA00022827"/>
    </source>
</evidence>
<keyword evidence="4" id="KW-0274">FAD</keyword>
<evidence type="ECO:0000313" key="9">
    <source>
        <dbReference type="Proteomes" id="UP000799439"/>
    </source>
</evidence>
<dbReference type="PANTHER" id="PTHR10961">
    <property type="entry name" value="PEROXISOMAL SARCOSINE OXIDASE"/>
    <property type="match status" value="1"/>
</dbReference>
<dbReference type="InterPro" id="IPR036188">
    <property type="entry name" value="FAD/NAD-bd_sf"/>
</dbReference>
<dbReference type="Gene3D" id="3.50.50.60">
    <property type="entry name" value="FAD/NAD(P)-binding domain"/>
    <property type="match status" value="1"/>
</dbReference>
<dbReference type="GO" id="GO:0008115">
    <property type="term" value="F:sarcosine oxidase activity"/>
    <property type="evidence" value="ECO:0007669"/>
    <property type="project" value="TreeGrafter"/>
</dbReference>
<dbReference type="Proteomes" id="UP000799439">
    <property type="component" value="Unassembled WGS sequence"/>
</dbReference>
<dbReference type="GO" id="GO:0050660">
    <property type="term" value="F:flavin adenine dinucleotide binding"/>
    <property type="evidence" value="ECO:0007669"/>
    <property type="project" value="InterPro"/>
</dbReference>
<gene>
    <name evidence="8" type="ORF">K461DRAFT_318940</name>
</gene>
<dbReference type="Pfam" id="PF01266">
    <property type="entry name" value="DAO"/>
    <property type="match status" value="1"/>
</dbReference>
<keyword evidence="9" id="KW-1185">Reference proteome</keyword>
<reference evidence="8" key="1">
    <citation type="journal article" date="2020" name="Stud. Mycol.">
        <title>101 Dothideomycetes genomes: a test case for predicting lifestyles and emergence of pathogens.</title>
        <authorList>
            <person name="Haridas S."/>
            <person name="Albert R."/>
            <person name="Binder M."/>
            <person name="Bloem J."/>
            <person name="Labutti K."/>
            <person name="Salamov A."/>
            <person name="Andreopoulos B."/>
            <person name="Baker S."/>
            <person name="Barry K."/>
            <person name="Bills G."/>
            <person name="Bluhm B."/>
            <person name="Cannon C."/>
            <person name="Castanera R."/>
            <person name="Culley D."/>
            <person name="Daum C."/>
            <person name="Ezra D."/>
            <person name="Gonzalez J."/>
            <person name="Henrissat B."/>
            <person name="Kuo A."/>
            <person name="Liang C."/>
            <person name="Lipzen A."/>
            <person name="Lutzoni F."/>
            <person name="Magnuson J."/>
            <person name="Mondo S."/>
            <person name="Nolan M."/>
            <person name="Ohm R."/>
            <person name="Pangilinan J."/>
            <person name="Park H.-J."/>
            <person name="Ramirez L."/>
            <person name="Alfaro M."/>
            <person name="Sun H."/>
            <person name="Tritt A."/>
            <person name="Yoshinaga Y."/>
            <person name="Zwiers L.-H."/>
            <person name="Turgeon B."/>
            <person name="Goodwin S."/>
            <person name="Spatafora J."/>
            <person name="Crous P."/>
            <person name="Grigoriev I."/>
        </authorList>
    </citation>
    <scope>NUCLEOTIDE SEQUENCE</scope>
    <source>
        <strain evidence="8">CBS 260.36</strain>
    </source>
</reference>
<accession>A0A9P4J799</accession>
<keyword evidence="3" id="KW-0285">Flavoprotein</keyword>
<evidence type="ECO:0000256" key="3">
    <source>
        <dbReference type="ARBA" id="ARBA00022630"/>
    </source>
</evidence>
<evidence type="ECO:0000256" key="6">
    <source>
        <dbReference type="SAM" id="MobiDB-lite"/>
    </source>
</evidence>
<comment type="caution">
    <text evidence="8">The sequence shown here is derived from an EMBL/GenBank/DDBJ whole genome shotgun (WGS) entry which is preliminary data.</text>
</comment>
<sequence>MAKPSRQEPVLIVGAGVFGLSTAHALIQRGYSNITIIDRHAPPVIDGSSNDISRVIRADYNDPFYSRLANEAIGLWKSSEIFSPHYYHSGILQTSEDPDDPYLERNKDVLRAQSLSYVEFNDTKELRQGIPALEDIMEPRSGYLNPEGGWADAAGAILALAHHLKPHVKFTTGPQGTVQSLIVNNKSEVEGVKVLSGPPIYASKVILATGAWTNRYVDLDHAIIGSAQPLGCVQLSAEEAEHLAKVPVTMDLTRGVFFFPPTADKVLKVAYHGHGFEMETPHDSKEGQLMSAPLRDANNAASLLPHDADQYLRFGLQQLVPFAANKPWIRQRLCWYTETPTGDFIADYHHSMKGLFIATGGSGHGFKFLPVLGRYIADCFEGIASPEVRERWKLNAPIGKEGKIAVHDGSRRGPPRRVIHEDERSRLINKEPTSAKTSGVRCRL</sequence>
<dbReference type="InterPro" id="IPR045170">
    <property type="entry name" value="MTOX"/>
</dbReference>
<evidence type="ECO:0000256" key="5">
    <source>
        <dbReference type="ARBA" id="ARBA00023002"/>
    </source>
</evidence>
<evidence type="ECO:0000313" key="8">
    <source>
        <dbReference type="EMBL" id="KAF2156376.1"/>
    </source>
</evidence>
<dbReference type="SUPFAM" id="SSF51905">
    <property type="entry name" value="FAD/NAD(P)-binding domain"/>
    <property type="match status" value="1"/>
</dbReference>
<dbReference type="PANTHER" id="PTHR10961:SF45">
    <property type="entry name" value="FAD DEPENDENT OXIDOREDUCTASE DOMAIN-CONTAINING PROTEIN-RELATED"/>
    <property type="match status" value="1"/>
</dbReference>